<dbReference type="RefSeq" id="WP_263573631.1">
    <property type="nucleotide sequence ID" value="NZ_JAJIRN010000012.1"/>
</dbReference>
<accession>A0ABT2YLV7</accession>
<evidence type="ECO:0008006" key="5">
    <source>
        <dbReference type="Google" id="ProtNLM"/>
    </source>
</evidence>
<keyword evidence="1" id="KW-0175">Coiled coil</keyword>
<feature type="region of interest" description="Disordered" evidence="2">
    <location>
        <begin position="71"/>
        <end position="92"/>
    </location>
</feature>
<dbReference type="EMBL" id="JAJIRN010000012">
    <property type="protein sequence ID" value="MCV2371051.1"/>
    <property type="molecule type" value="Genomic_DNA"/>
</dbReference>
<sequence>MKTRDIVIFSGEQFAVPQCIQRIDHQSTHGWQLRYGGTKLYSDHSQDGSGAAAALALATKELLSRIAKLPAPSRLQRKPSGNKGNDLPVGISGPIVRQRASSRVRDCSFAVSLPRYGQTPSGRSVYIGTENTYTIEKYQAALAKAVELRVKAEEVYQRAATRVKRAEGKALKAQLKGA</sequence>
<name>A0ABT2YLV7_9BURK</name>
<dbReference type="Proteomes" id="UP001209701">
    <property type="component" value="Unassembled WGS sequence"/>
</dbReference>
<proteinExistence type="predicted"/>
<comment type="caution">
    <text evidence="3">The sequence shown here is derived from an EMBL/GenBank/DDBJ whole genome shotgun (WGS) entry which is preliminary data.</text>
</comment>
<organism evidence="3 4">
    <name type="scientific">Roseateles oligotrophus</name>
    <dbReference type="NCBI Taxonomy" id="1769250"/>
    <lineage>
        <taxon>Bacteria</taxon>
        <taxon>Pseudomonadati</taxon>
        <taxon>Pseudomonadota</taxon>
        <taxon>Betaproteobacteria</taxon>
        <taxon>Burkholderiales</taxon>
        <taxon>Sphaerotilaceae</taxon>
        <taxon>Roseateles</taxon>
    </lineage>
</organism>
<gene>
    <name evidence="3" type="ORF">LNV07_23430</name>
</gene>
<feature type="coiled-coil region" evidence="1">
    <location>
        <begin position="135"/>
        <end position="169"/>
    </location>
</feature>
<evidence type="ECO:0000313" key="4">
    <source>
        <dbReference type="Proteomes" id="UP001209701"/>
    </source>
</evidence>
<keyword evidence="4" id="KW-1185">Reference proteome</keyword>
<evidence type="ECO:0000256" key="1">
    <source>
        <dbReference type="SAM" id="Coils"/>
    </source>
</evidence>
<reference evidence="3 4" key="1">
    <citation type="submission" date="2021-11" db="EMBL/GenBank/DDBJ databases">
        <authorList>
            <person name="Liang Q."/>
            <person name="Mou H."/>
            <person name="Liu Z."/>
        </authorList>
    </citation>
    <scope>NUCLEOTIDE SEQUENCE [LARGE SCALE GENOMIC DNA]</scope>
    <source>
        <strain evidence="3 4">CHU3</strain>
    </source>
</reference>
<evidence type="ECO:0000256" key="2">
    <source>
        <dbReference type="SAM" id="MobiDB-lite"/>
    </source>
</evidence>
<evidence type="ECO:0000313" key="3">
    <source>
        <dbReference type="EMBL" id="MCV2371051.1"/>
    </source>
</evidence>
<protein>
    <recommendedName>
        <fullName evidence="5">AP2 domain-containing protein</fullName>
    </recommendedName>
</protein>